<gene>
    <name evidence="1" type="ORF">ETB97_004770</name>
</gene>
<reference evidence="1 2" key="1">
    <citation type="submission" date="2019-04" db="EMBL/GenBank/DDBJ databases">
        <title>Aspergillus burnettii sp. nov., novel species from soil in southeast Queensland.</title>
        <authorList>
            <person name="Gilchrist C.L.M."/>
            <person name="Pitt J.I."/>
            <person name="Lange L."/>
            <person name="Lacey H.J."/>
            <person name="Vuong D."/>
            <person name="Midgley D.J."/>
            <person name="Greenfield P."/>
            <person name="Bradbury M."/>
            <person name="Lacey E."/>
            <person name="Busk P.K."/>
            <person name="Pilgaard B."/>
            <person name="Chooi Y.H."/>
            <person name="Piggott A.M."/>
        </authorList>
    </citation>
    <scope>NUCLEOTIDE SEQUENCE [LARGE SCALE GENOMIC DNA]</scope>
    <source>
        <strain evidence="1 2">FRR 5400</strain>
    </source>
</reference>
<organism evidence="1 2">
    <name type="scientific">Petromyces alliaceus</name>
    <name type="common">Aspergillus alliaceus</name>
    <dbReference type="NCBI Taxonomy" id="209559"/>
    <lineage>
        <taxon>Eukaryota</taxon>
        <taxon>Fungi</taxon>
        <taxon>Dikarya</taxon>
        <taxon>Ascomycota</taxon>
        <taxon>Pezizomycotina</taxon>
        <taxon>Eurotiomycetes</taxon>
        <taxon>Eurotiomycetidae</taxon>
        <taxon>Eurotiales</taxon>
        <taxon>Aspergillaceae</taxon>
        <taxon>Aspergillus</taxon>
        <taxon>Aspergillus subgen. Circumdati</taxon>
    </lineage>
</organism>
<keyword evidence="2" id="KW-1185">Reference proteome</keyword>
<dbReference type="Proteomes" id="UP000541154">
    <property type="component" value="Unassembled WGS sequence"/>
</dbReference>
<evidence type="ECO:0000313" key="1">
    <source>
        <dbReference type="EMBL" id="KAF5858123.1"/>
    </source>
</evidence>
<dbReference type="EMBL" id="SPNV01000219">
    <property type="protein sequence ID" value="KAF5858123.1"/>
    <property type="molecule type" value="Genomic_DNA"/>
</dbReference>
<comment type="caution">
    <text evidence="1">The sequence shown here is derived from an EMBL/GenBank/DDBJ whole genome shotgun (WGS) entry which is preliminary data.</text>
</comment>
<dbReference type="AlphaFoldDB" id="A0A8H6E4I1"/>
<proteinExistence type="predicted"/>
<sequence>MLGPDRRLPYEDVAKLNAFYEEYKAFWDASPEAIISAPSSYASTESSRSISSISEIGQSLCALELSSPAPVRDVEPFIVEVSAAERMHMAIHGGYEYTPTFHTHHEVISSQAAILEYEGPYKQPLSPMESSTNHCQRELSNLDHMNNPLCQVRSSHKKLFGENGWLGGTEGLRNLSSEKHKSKGLKDLRKKIIEGFAEGMARASLTISHKSRGMQGHLPQSSVPISLSPPVQAVLYSELEVMICVSANAFLVQQYKEGRLSGESIKKIKDFWGSKNRPQVVEFQFDQATQRRLISENKKSLRFHAESSTNPVLLSSNLHNWKAIVKEMSVRTFCAPDSVIRKHLHDVYKLLDMLGAPVATLVVFQKLHMRTLSLMGDHVEKCNHSD</sequence>
<name>A0A8H6E4I1_PETAA</name>
<evidence type="ECO:0000313" key="2">
    <source>
        <dbReference type="Proteomes" id="UP000541154"/>
    </source>
</evidence>
<protein>
    <submittedName>
        <fullName evidence="1">Uncharacterized protein</fullName>
    </submittedName>
</protein>
<accession>A0A8H6E4I1</accession>